<evidence type="ECO:0000256" key="10">
    <source>
        <dbReference type="SAM" id="Phobius"/>
    </source>
</evidence>
<keyword evidence="13" id="KW-1185">Reference proteome</keyword>
<dbReference type="NCBIfam" id="TIGR00530">
    <property type="entry name" value="AGP_acyltrn"/>
    <property type="match status" value="1"/>
</dbReference>
<keyword evidence="10" id="KW-0472">Membrane</keyword>
<dbReference type="RefSeq" id="WP_243331875.1">
    <property type="nucleotide sequence ID" value="NZ_AP027081.1"/>
</dbReference>
<keyword evidence="9" id="KW-0443">Lipid metabolism</keyword>
<comment type="pathway">
    <text evidence="2">Phospholipid metabolism; CDP-diacylglycerol biosynthesis; CDP-diacylglycerol from sn-glycerol 3-phosphate: step 2/3.</text>
</comment>
<accession>A0AA48KGJ8</accession>
<evidence type="ECO:0000313" key="12">
    <source>
        <dbReference type="EMBL" id="BDU77498.1"/>
    </source>
</evidence>
<keyword evidence="7 9" id="KW-0808">Transferase</keyword>
<evidence type="ECO:0000256" key="1">
    <source>
        <dbReference type="ARBA" id="ARBA00001141"/>
    </source>
</evidence>
<keyword evidence="9" id="KW-0594">Phospholipid biosynthesis</keyword>
<dbReference type="SUPFAM" id="SSF69593">
    <property type="entry name" value="Glycerol-3-phosphate (1)-acyltransferase"/>
    <property type="match status" value="1"/>
</dbReference>
<feature type="transmembrane region" description="Helical" evidence="10">
    <location>
        <begin position="12"/>
        <end position="36"/>
    </location>
</feature>
<dbReference type="GO" id="GO:0016020">
    <property type="term" value="C:membrane"/>
    <property type="evidence" value="ECO:0007669"/>
    <property type="project" value="InterPro"/>
</dbReference>
<comment type="catalytic activity">
    <reaction evidence="1 9">
        <text>a 1-acyl-sn-glycero-3-phosphate + an acyl-CoA = a 1,2-diacyl-sn-glycero-3-phosphate + CoA</text>
        <dbReference type="Rhea" id="RHEA:19709"/>
        <dbReference type="ChEBI" id="CHEBI:57287"/>
        <dbReference type="ChEBI" id="CHEBI:57970"/>
        <dbReference type="ChEBI" id="CHEBI:58342"/>
        <dbReference type="ChEBI" id="CHEBI:58608"/>
        <dbReference type="EC" id="2.3.1.51"/>
    </reaction>
</comment>
<organism evidence="12 13">
    <name type="scientific">Mesoterricola sediminis</name>
    <dbReference type="NCBI Taxonomy" id="2927980"/>
    <lineage>
        <taxon>Bacteria</taxon>
        <taxon>Pseudomonadati</taxon>
        <taxon>Acidobacteriota</taxon>
        <taxon>Holophagae</taxon>
        <taxon>Holophagales</taxon>
        <taxon>Holophagaceae</taxon>
        <taxon>Mesoterricola</taxon>
    </lineage>
</organism>
<keyword evidence="10" id="KW-1133">Transmembrane helix</keyword>
<evidence type="ECO:0000256" key="2">
    <source>
        <dbReference type="ARBA" id="ARBA00004728"/>
    </source>
</evidence>
<comment type="pathway">
    <text evidence="3">Lipid metabolism.</text>
</comment>
<dbReference type="PANTHER" id="PTHR10434:SF11">
    <property type="entry name" value="1-ACYL-SN-GLYCEROL-3-PHOSPHATE ACYLTRANSFERASE"/>
    <property type="match status" value="1"/>
</dbReference>
<dbReference type="SMART" id="SM00563">
    <property type="entry name" value="PlsC"/>
    <property type="match status" value="1"/>
</dbReference>
<evidence type="ECO:0000256" key="9">
    <source>
        <dbReference type="RuleBase" id="RU361267"/>
    </source>
</evidence>
<dbReference type="EMBL" id="AP027081">
    <property type="protein sequence ID" value="BDU77498.1"/>
    <property type="molecule type" value="Genomic_DNA"/>
</dbReference>
<comment type="similarity">
    <text evidence="4 9">Belongs to the 1-acyl-sn-glycerol-3-phosphate acyltransferase family.</text>
</comment>
<gene>
    <name evidence="12" type="ORF">METESE_24560</name>
</gene>
<protein>
    <recommendedName>
        <fullName evidence="6 9">1-acyl-sn-glycerol-3-phosphate acyltransferase</fullName>
        <ecNumber evidence="5 9">2.3.1.51</ecNumber>
    </recommendedName>
</protein>
<evidence type="ECO:0000256" key="5">
    <source>
        <dbReference type="ARBA" id="ARBA00013211"/>
    </source>
</evidence>
<dbReference type="GO" id="GO:0003841">
    <property type="term" value="F:1-acylglycerol-3-phosphate O-acyltransferase activity"/>
    <property type="evidence" value="ECO:0007669"/>
    <property type="project" value="UniProtKB-UniRule"/>
</dbReference>
<evidence type="ECO:0000256" key="8">
    <source>
        <dbReference type="ARBA" id="ARBA00023315"/>
    </source>
</evidence>
<evidence type="ECO:0000259" key="11">
    <source>
        <dbReference type="SMART" id="SM00563"/>
    </source>
</evidence>
<dbReference type="PANTHER" id="PTHR10434">
    <property type="entry name" value="1-ACYL-SN-GLYCEROL-3-PHOSPHATE ACYLTRANSFERASE"/>
    <property type="match status" value="1"/>
</dbReference>
<evidence type="ECO:0000313" key="13">
    <source>
        <dbReference type="Proteomes" id="UP001228113"/>
    </source>
</evidence>
<dbReference type="Proteomes" id="UP001228113">
    <property type="component" value="Chromosome"/>
</dbReference>
<keyword evidence="8 9" id="KW-0012">Acyltransferase</keyword>
<feature type="domain" description="Phospholipid/glycerol acyltransferase" evidence="11">
    <location>
        <begin position="80"/>
        <end position="194"/>
    </location>
</feature>
<dbReference type="AlphaFoldDB" id="A0AA48KGJ8"/>
<keyword evidence="10" id="KW-0812">Transmembrane</keyword>
<dbReference type="KEGG" id="msea:METESE_24560"/>
<name>A0AA48KGJ8_9BACT</name>
<dbReference type="EC" id="2.3.1.51" evidence="5 9"/>
<reference evidence="12" key="1">
    <citation type="journal article" date="2023" name="Int. J. Syst. Evol. Microbiol.">
        <title>Mesoterricola silvestris gen. nov., sp. nov., Mesoterricola sediminis sp. nov., Geothrix oryzae sp. nov., Geothrix edaphica sp. nov., Geothrix rubra sp. nov., and Geothrix limicola sp. nov., six novel members of Acidobacteriota isolated from soils.</title>
        <authorList>
            <person name="Itoh H."/>
            <person name="Sugisawa Y."/>
            <person name="Mise K."/>
            <person name="Xu Z."/>
            <person name="Kuniyasu M."/>
            <person name="Ushijima N."/>
            <person name="Kawano K."/>
            <person name="Kobayashi E."/>
            <person name="Shiratori Y."/>
            <person name="Masuda Y."/>
            <person name="Senoo K."/>
        </authorList>
    </citation>
    <scope>NUCLEOTIDE SEQUENCE</scope>
    <source>
        <strain evidence="12">W786</strain>
    </source>
</reference>
<proteinExistence type="inferred from homology"/>
<evidence type="ECO:0000256" key="6">
    <source>
        <dbReference type="ARBA" id="ARBA00016139"/>
    </source>
</evidence>
<dbReference type="InterPro" id="IPR004552">
    <property type="entry name" value="AGP_acyltrans"/>
</dbReference>
<evidence type="ECO:0000256" key="3">
    <source>
        <dbReference type="ARBA" id="ARBA00005189"/>
    </source>
</evidence>
<comment type="domain">
    <text evidence="9">The HXXXXD motif is essential for acyltransferase activity and may constitute the binding site for the phosphate moiety of the glycerol-3-phosphate.</text>
</comment>
<keyword evidence="9" id="KW-1208">Phospholipid metabolism</keyword>
<dbReference type="CDD" id="cd07989">
    <property type="entry name" value="LPLAT_AGPAT-like"/>
    <property type="match status" value="1"/>
</dbReference>
<evidence type="ECO:0000256" key="7">
    <source>
        <dbReference type="ARBA" id="ARBA00022679"/>
    </source>
</evidence>
<evidence type="ECO:0000256" key="4">
    <source>
        <dbReference type="ARBA" id="ARBA00008655"/>
    </source>
</evidence>
<keyword evidence="9" id="KW-0444">Lipid biosynthesis</keyword>
<sequence length="248" mass="27098">MRGWKSSWPWRVVVTAWGLVTLPLAAVAIILGAAFLGPKRSFWTFAPLWSRSVFGFFGMHNVVLGWEALPEEIREQRQPVVFMANHESILDPPVLMGALPIPAVYISKKELKWMVPVGWAAAMGGTIFIDRSNREKAVASIAEAARQIRGGKSVVIFPEGTRTRTGDLLPFKKGGFALAQDAGTPIVPLGIGGAYTMLPPGSLLVRPCTYVIAVGAPVDPAAYDNREELMAEVRARIANLREQAHERL</sequence>
<dbReference type="Pfam" id="PF01553">
    <property type="entry name" value="Acyltransferase"/>
    <property type="match status" value="1"/>
</dbReference>
<dbReference type="InterPro" id="IPR002123">
    <property type="entry name" value="Plipid/glycerol_acylTrfase"/>
</dbReference>
<dbReference type="GO" id="GO:0006654">
    <property type="term" value="P:phosphatidic acid biosynthetic process"/>
    <property type="evidence" value="ECO:0007669"/>
    <property type="project" value="TreeGrafter"/>
</dbReference>